<dbReference type="Proteomes" id="UP000189114">
    <property type="component" value="Unassembled WGS sequence"/>
</dbReference>
<keyword evidence="7 13" id="KW-0378">Hydrolase</keyword>
<dbReference type="CDD" id="cd16962">
    <property type="entry name" value="RuvC"/>
    <property type="match status" value="1"/>
</dbReference>
<comment type="cofactor">
    <cofactor evidence="13">
        <name>Mg(2+)</name>
        <dbReference type="ChEBI" id="CHEBI:18420"/>
    </cofactor>
    <text evidence="13">Binds 2 Mg(2+) ion per subunit.</text>
</comment>
<evidence type="ECO:0000256" key="3">
    <source>
        <dbReference type="ARBA" id="ARBA00022722"/>
    </source>
</evidence>
<comment type="catalytic activity">
    <reaction evidence="12 13">
        <text>Endonucleolytic cleavage at a junction such as a reciprocal single-stranded crossover between two homologous DNA duplexes (Holliday junction).</text>
        <dbReference type="EC" id="3.1.21.10"/>
    </reaction>
</comment>
<dbReference type="PRINTS" id="PR00696">
    <property type="entry name" value="RSOLVASERUVC"/>
</dbReference>
<dbReference type="GO" id="GO:0005737">
    <property type="term" value="C:cytoplasm"/>
    <property type="evidence" value="ECO:0007669"/>
    <property type="project" value="UniProtKB-SubCell"/>
</dbReference>
<feature type="binding site" evidence="13">
    <location>
        <position position="139"/>
    </location>
    <ligand>
        <name>Mg(2+)</name>
        <dbReference type="ChEBI" id="CHEBI:18420"/>
        <label>1</label>
    </ligand>
</feature>
<dbReference type="EMBL" id="MLAE01000011">
    <property type="protein sequence ID" value="OOF79459.1"/>
    <property type="molecule type" value="Genomic_DNA"/>
</dbReference>
<keyword evidence="11 13" id="KW-0234">DNA repair</keyword>
<keyword evidence="2 13" id="KW-0963">Cytoplasm</keyword>
<dbReference type="GO" id="GO:0008821">
    <property type="term" value="F:crossover junction DNA endonuclease activity"/>
    <property type="evidence" value="ECO:0007669"/>
    <property type="project" value="UniProtKB-UniRule"/>
</dbReference>
<feature type="active site" evidence="13">
    <location>
        <position position="139"/>
    </location>
</feature>
<dbReference type="Gene3D" id="3.30.420.10">
    <property type="entry name" value="Ribonuclease H-like superfamily/Ribonuclease H"/>
    <property type="match status" value="1"/>
</dbReference>
<keyword evidence="10 13" id="KW-0233">DNA recombination</keyword>
<comment type="subunit">
    <text evidence="13">Homodimer which binds Holliday junction (HJ) DNA. The HJ becomes 2-fold symmetrical on binding to RuvC with unstacked arms; it has a different conformation from HJ DNA in complex with RuvA. In the full resolvosome a probable DNA-RuvA(4)-RuvB(12)-RuvC(2) complex forms which resolves the HJ.</text>
</comment>
<evidence type="ECO:0000256" key="4">
    <source>
        <dbReference type="ARBA" id="ARBA00022723"/>
    </source>
</evidence>
<feature type="binding site" evidence="13">
    <location>
        <position position="8"/>
    </location>
    <ligand>
        <name>Mg(2+)</name>
        <dbReference type="ChEBI" id="CHEBI:18420"/>
        <label>1</label>
    </ligand>
</feature>
<dbReference type="PROSITE" id="PS01321">
    <property type="entry name" value="RUVC"/>
    <property type="match status" value="1"/>
</dbReference>
<keyword evidence="9 13" id="KW-0238">DNA-binding</keyword>
<evidence type="ECO:0000313" key="15">
    <source>
        <dbReference type="EMBL" id="OOF79459.1"/>
    </source>
</evidence>
<dbReference type="HAMAP" id="MF_00034">
    <property type="entry name" value="RuvC"/>
    <property type="match status" value="1"/>
</dbReference>
<accession>A0A1V3KP87</accession>
<feature type="active site" evidence="13">
    <location>
        <position position="8"/>
    </location>
</feature>
<dbReference type="GO" id="GO:0003677">
    <property type="term" value="F:DNA binding"/>
    <property type="evidence" value="ECO:0007669"/>
    <property type="project" value="UniProtKB-KW"/>
</dbReference>
<dbReference type="SUPFAM" id="SSF53098">
    <property type="entry name" value="Ribonuclease H-like"/>
    <property type="match status" value="1"/>
</dbReference>
<evidence type="ECO:0000256" key="14">
    <source>
        <dbReference type="NCBIfam" id="TIGR00228"/>
    </source>
</evidence>
<protein>
    <recommendedName>
        <fullName evidence="13 14">Crossover junction endodeoxyribonuclease RuvC</fullName>
        <ecNumber evidence="13 14">3.1.21.10</ecNumber>
    </recommendedName>
    <alternativeName>
        <fullName evidence="13">Holliday junction nuclease RuvC</fullName>
    </alternativeName>
    <alternativeName>
        <fullName evidence="13">Holliday junction resolvase RuvC</fullName>
    </alternativeName>
</protein>
<dbReference type="InterPro" id="IPR036397">
    <property type="entry name" value="RNaseH_sf"/>
</dbReference>
<dbReference type="InterPro" id="IPR020563">
    <property type="entry name" value="X-over_junc_endoDNase_Mg_BS"/>
</dbReference>
<comment type="similarity">
    <text evidence="1 13">Belongs to the RuvC family.</text>
</comment>
<comment type="caution">
    <text evidence="15">The sequence shown here is derived from an EMBL/GenBank/DDBJ whole genome shotgun (WGS) entry which is preliminary data.</text>
</comment>
<keyword evidence="6 13" id="KW-0227">DNA damage</keyword>
<sequence length="190" mass="20608">MAIILGIDPGSRVTGYGVIRQTGRQLDYLGSGAIRTAVEDLPGRLKRIYAGVSEIIQQFQPDMFAIEQVFMAKNADSALKLGQARGTAIVAAVNHDLPVFEYAARLVKQTVVGAGAADKIQVQDMVTRILKLSDKPQSDAADALAIAITHAHTMNHSLHIAGSAKIVETQEKITALLKTRYSRGRFRLKK</sequence>
<keyword evidence="4 13" id="KW-0479">Metal-binding</keyword>
<dbReference type="AlphaFoldDB" id="A0A1V3KP87"/>
<dbReference type="InterPro" id="IPR012337">
    <property type="entry name" value="RNaseH-like_sf"/>
</dbReference>
<feature type="active site" evidence="13">
    <location>
        <position position="67"/>
    </location>
</feature>
<keyword evidence="8 13" id="KW-0460">Magnesium</keyword>
<dbReference type="RefSeq" id="WP_077586148.1">
    <property type="nucleotide sequence ID" value="NZ_MLAE01000011.1"/>
</dbReference>
<evidence type="ECO:0000256" key="5">
    <source>
        <dbReference type="ARBA" id="ARBA00022759"/>
    </source>
</evidence>
<keyword evidence="5 13" id="KW-0255">Endonuclease</keyword>
<dbReference type="NCBIfam" id="TIGR00228">
    <property type="entry name" value="ruvC"/>
    <property type="match status" value="1"/>
</dbReference>
<proteinExistence type="inferred from homology"/>
<evidence type="ECO:0000256" key="13">
    <source>
        <dbReference type="HAMAP-Rule" id="MF_00034"/>
    </source>
</evidence>
<evidence type="ECO:0000256" key="2">
    <source>
        <dbReference type="ARBA" id="ARBA00022490"/>
    </source>
</evidence>
<dbReference type="InterPro" id="IPR002176">
    <property type="entry name" value="X-over_junc_endoDNase_RuvC"/>
</dbReference>
<feature type="binding site" evidence="13">
    <location>
        <position position="67"/>
    </location>
    <ligand>
        <name>Mg(2+)</name>
        <dbReference type="ChEBI" id="CHEBI:18420"/>
        <label>2</label>
    </ligand>
</feature>
<dbReference type="GO" id="GO:0048476">
    <property type="term" value="C:Holliday junction resolvase complex"/>
    <property type="evidence" value="ECO:0007669"/>
    <property type="project" value="UniProtKB-UniRule"/>
</dbReference>
<evidence type="ECO:0000256" key="7">
    <source>
        <dbReference type="ARBA" id="ARBA00022801"/>
    </source>
</evidence>
<dbReference type="GO" id="GO:0000287">
    <property type="term" value="F:magnesium ion binding"/>
    <property type="evidence" value="ECO:0007669"/>
    <property type="project" value="UniProtKB-UniRule"/>
</dbReference>
<reference evidence="16" key="1">
    <citation type="submission" date="2016-10" db="EMBL/GenBank/DDBJ databases">
        <title>Rodentibacter gen. nov. and new species.</title>
        <authorList>
            <person name="Christensen H."/>
        </authorList>
    </citation>
    <scope>NUCLEOTIDE SEQUENCE [LARGE SCALE GENOMIC DNA]</scope>
    <source>
        <strain evidence="16">Ppn152</strain>
    </source>
</reference>
<name>A0A1V3KP87_9PAST</name>
<dbReference type="Pfam" id="PF02075">
    <property type="entry name" value="RuvC"/>
    <property type="match status" value="1"/>
</dbReference>
<evidence type="ECO:0000256" key="10">
    <source>
        <dbReference type="ARBA" id="ARBA00023172"/>
    </source>
</evidence>
<evidence type="ECO:0000313" key="16">
    <source>
        <dbReference type="Proteomes" id="UP000189114"/>
    </source>
</evidence>
<organism evidence="15 16">
    <name type="scientific">Rodentibacter caecimuris</name>
    <dbReference type="NCBI Taxonomy" id="1796644"/>
    <lineage>
        <taxon>Bacteria</taxon>
        <taxon>Pseudomonadati</taxon>
        <taxon>Pseudomonadota</taxon>
        <taxon>Gammaproteobacteria</taxon>
        <taxon>Pasteurellales</taxon>
        <taxon>Pasteurellaceae</taxon>
        <taxon>Rodentibacter</taxon>
    </lineage>
</organism>
<evidence type="ECO:0000256" key="1">
    <source>
        <dbReference type="ARBA" id="ARBA00009518"/>
    </source>
</evidence>
<dbReference type="PANTHER" id="PTHR30194:SF3">
    <property type="entry name" value="CROSSOVER JUNCTION ENDODEOXYRIBONUCLEASE RUVC"/>
    <property type="match status" value="1"/>
</dbReference>
<evidence type="ECO:0000256" key="6">
    <source>
        <dbReference type="ARBA" id="ARBA00022763"/>
    </source>
</evidence>
<dbReference type="GO" id="GO:0006281">
    <property type="term" value="P:DNA repair"/>
    <property type="evidence" value="ECO:0007669"/>
    <property type="project" value="UniProtKB-UniRule"/>
</dbReference>
<evidence type="ECO:0000256" key="9">
    <source>
        <dbReference type="ARBA" id="ARBA00023125"/>
    </source>
</evidence>
<dbReference type="FunFam" id="3.30.420.10:FF:000002">
    <property type="entry name" value="Crossover junction endodeoxyribonuclease RuvC"/>
    <property type="match status" value="1"/>
</dbReference>
<comment type="function">
    <text evidence="13">The RuvA-RuvB-RuvC complex processes Holliday junction (HJ) DNA during genetic recombination and DNA repair. Endonuclease that resolves HJ intermediates. Cleaves cruciform DNA by making single-stranded nicks across the HJ at symmetrical positions within the homologous arms, yielding a 5'-phosphate and a 3'-hydroxyl group; requires a central core of homology in the junction. The consensus cleavage sequence is 5'-(A/T)TT(C/G)-3'. Cleavage occurs on the 3'-side of the TT dinucleotide at the point of strand exchange. HJ branch migration catalyzed by RuvA-RuvB allows RuvC to scan DNA until it finds its consensus sequence, where it cleaves and resolves the cruciform DNA.</text>
</comment>
<keyword evidence="3 13" id="KW-0540">Nuclease</keyword>
<evidence type="ECO:0000256" key="11">
    <source>
        <dbReference type="ARBA" id="ARBA00023204"/>
    </source>
</evidence>
<dbReference type="GO" id="GO:0006310">
    <property type="term" value="P:DNA recombination"/>
    <property type="evidence" value="ECO:0007669"/>
    <property type="project" value="UniProtKB-UniRule"/>
</dbReference>
<dbReference type="PANTHER" id="PTHR30194">
    <property type="entry name" value="CROSSOVER JUNCTION ENDODEOXYRIBONUCLEASE RUVC"/>
    <property type="match status" value="1"/>
</dbReference>
<gene>
    <name evidence="13" type="primary">ruvC</name>
    <name evidence="15" type="ORF">BKG96_01925</name>
</gene>
<comment type="subcellular location">
    <subcellularLocation>
        <location evidence="13">Cytoplasm</location>
    </subcellularLocation>
</comment>
<evidence type="ECO:0000256" key="12">
    <source>
        <dbReference type="ARBA" id="ARBA00029354"/>
    </source>
</evidence>
<dbReference type="EC" id="3.1.21.10" evidence="13 14"/>
<evidence type="ECO:0000256" key="8">
    <source>
        <dbReference type="ARBA" id="ARBA00022842"/>
    </source>
</evidence>